<comment type="caution">
    <text evidence="1">The sequence shown here is derived from an EMBL/GenBank/DDBJ whole genome shotgun (WGS) entry which is preliminary data.</text>
</comment>
<dbReference type="HOGENOM" id="CLU_1416181_0_0_1"/>
<proteinExistence type="predicted"/>
<protein>
    <submittedName>
        <fullName evidence="1">Uncharacterized protein</fullName>
    </submittedName>
</protein>
<sequence length="192" mass="21657">MKPKEALTVCKLPKEIELTSLKVMLLAQTKLSKAKVVLSPLEENCKESETLSKEDWKEFRYLLLLMLKTLTFFKVEKPSTLSKVVSETIMLLAFCKSVEKVEMAGKVTMLMESTSCKEPKEALVKMINSCMFKSPVIFLIESAEKEDKELELKIVKEPSISWILAKAAEPKSPVMVKLPTMVLQPEILSKSA</sequence>
<organism evidence="1 2">
    <name type="scientific">Saccharomyces cerevisiae (strain YJM789)</name>
    <name type="common">Baker's yeast</name>
    <dbReference type="NCBI Taxonomy" id="307796"/>
    <lineage>
        <taxon>Eukaryota</taxon>
        <taxon>Fungi</taxon>
        <taxon>Dikarya</taxon>
        <taxon>Ascomycota</taxon>
        <taxon>Saccharomycotina</taxon>
        <taxon>Saccharomycetes</taxon>
        <taxon>Saccharomycetales</taxon>
        <taxon>Saccharomycetaceae</taxon>
        <taxon>Saccharomyces</taxon>
    </lineage>
</organism>
<evidence type="ECO:0000313" key="1">
    <source>
        <dbReference type="EMBL" id="EDN64690.1"/>
    </source>
</evidence>
<dbReference type="AlphaFoldDB" id="A6ZL21"/>
<reference evidence="1 2" key="1">
    <citation type="journal article" date="2007" name="Proc. Natl. Acad. Sci. U.S.A.">
        <title>Genome sequencing and comparative analysis of Saccharomyces cerevisiae strain YJM789.</title>
        <authorList>
            <person name="Wei W."/>
            <person name="McCusker J.H."/>
            <person name="Hyman R.W."/>
            <person name="Jones T."/>
            <person name="Ning Y."/>
            <person name="Cao Z."/>
            <person name="Gu Z."/>
            <person name="Bruno D."/>
            <person name="Miranda M."/>
            <person name="Nguyen M."/>
            <person name="Wilhelmy J."/>
            <person name="Komp C."/>
            <person name="Tamse R."/>
            <person name="Wang X."/>
            <person name="Jia P."/>
            <person name="Luedi P."/>
            <person name="Oefner P.J."/>
            <person name="David L."/>
            <person name="Dietrich F.S."/>
            <person name="Li Y."/>
            <person name="Davis R.W."/>
            <person name="Steinmetz L.M."/>
        </authorList>
    </citation>
    <scope>NUCLEOTIDE SEQUENCE [LARGE SCALE GENOMIC DNA]</scope>
    <source>
        <strain evidence="1 2">YJM789</strain>
    </source>
</reference>
<dbReference type="Proteomes" id="UP000007060">
    <property type="component" value="Unassembled WGS sequence"/>
</dbReference>
<accession>A6ZL21</accession>
<evidence type="ECO:0000313" key="2">
    <source>
        <dbReference type="Proteomes" id="UP000007060"/>
    </source>
</evidence>
<gene>
    <name evidence="1" type="ORF">SCY_0291</name>
</gene>
<dbReference type="EMBL" id="AAFW02000011">
    <property type="protein sequence ID" value="EDN64690.1"/>
    <property type="molecule type" value="Genomic_DNA"/>
</dbReference>
<name>A6ZL21_YEAS7</name>